<dbReference type="EMBL" id="MWDB01000002">
    <property type="protein sequence ID" value="OQB42451.1"/>
    <property type="molecule type" value="Genomic_DNA"/>
</dbReference>
<accession>A0A1V5ZQW8</accession>
<protein>
    <submittedName>
        <fullName evidence="1">Uncharacterized protein</fullName>
    </submittedName>
</protein>
<name>A0A1V5ZQW8_9BACT</name>
<reference evidence="1" key="1">
    <citation type="submission" date="2017-02" db="EMBL/GenBank/DDBJ databases">
        <title>Delving into the versatile metabolic prowess of the omnipresent phylum Bacteroidetes.</title>
        <authorList>
            <person name="Nobu M.K."/>
            <person name="Mei R."/>
            <person name="Narihiro T."/>
            <person name="Kuroda K."/>
            <person name="Liu W.-T."/>
        </authorList>
    </citation>
    <scope>NUCLEOTIDE SEQUENCE</scope>
    <source>
        <strain evidence="1">ADurb.Bin160</strain>
    </source>
</reference>
<gene>
    <name evidence="1" type="ORF">BWY04_00149</name>
</gene>
<comment type="caution">
    <text evidence="1">The sequence shown here is derived from an EMBL/GenBank/DDBJ whole genome shotgun (WGS) entry which is preliminary data.</text>
</comment>
<sequence length="43" mass="4907">MNDEELVIGETDFTIVDKKELIELKSKKESKISGNLKDDLINL</sequence>
<proteinExistence type="predicted"/>
<dbReference type="Proteomes" id="UP000485621">
    <property type="component" value="Unassembled WGS sequence"/>
</dbReference>
<evidence type="ECO:0000313" key="1">
    <source>
        <dbReference type="EMBL" id="OQB42451.1"/>
    </source>
</evidence>
<organism evidence="1">
    <name type="scientific">candidate division CPR1 bacterium ADurb.Bin160</name>
    <dbReference type="NCBI Taxonomy" id="1852826"/>
    <lineage>
        <taxon>Bacteria</taxon>
        <taxon>candidate division CPR1</taxon>
    </lineage>
</organism>
<dbReference type="AlphaFoldDB" id="A0A1V5ZQW8"/>